<comment type="caution">
    <text evidence="1">The sequence shown here is derived from an EMBL/GenBank/DDBJ whole genome shotgun (WGS) entry which is preliminary data.</text>
</comment>
<protein>
    <submittedName>
        <fullName evidence="1">Uncharacterized protein</fullName>
    </submittedName>
</protein>
<dbReference type="Gramene" id="Psat05G0343100-T1">
    <property type="protein sequence ID" value="KAI5407176.1"/>
    <property type="gene ID" value="KIW84_053431"/>
</dbReference>
<reference evidence="1 2" key="1">
    <citation type="journal article" date="2022" name="Nat. Genet.">
        <title>Improved pea reference genome and pan-genome highlight genomic features and evolutionary characteristics.</title>
        <authorList>
            <person name="Yang T."/>
            <person name="Liu R."/>
            <person name="Luo Y."/>
            <person name="Hu S."/>
            <person name="Wang D."/>
            <person name="Wang C."/>
            <person name="Pandey M.K."/>
            <person name="Ge S."/>
            <person name="Xu Q."/>
            <person name="Li N."/>
            <person name="Li G."/>
            <person name="Huang Y."/>
            <person name="Saxena R.K."/>
            <person name="Ji Y."/>
            <person name="Li M."/>
            <person name="Yan X."/>
            <person name="He Y."/>
            <person name="Liu Y."/>
            <person name="Wang X."/>
            <person name="Xiang C."/>
            <person name="Varshney R.K."/>
            <person name="Ding H."/>
            <person name="Gao S."/>
            <person name="Zong X."/>
        </authorList>
    </citation>
    <scope>NUCLEOTIDE SEQUENCE [LARGE SCALE GENOMIC DNA]</scope>
    <source>
        <strain evidence="1 2">cv. Zhongwan 6</strain>
    </source>
</reference>
<organism evidence="1 2">
    <name type="scientific">Pisum sativum</name>
    <name type="common">Garden pea</name>
    <name type="synonym">Lathyrus oleraceus</name>
    <dbReference type="NCBI Taxonomy" id="3888"/>
    <lineage>
        <taxon>Eukaryota</taxon>
        <taxon>Viridiplantae</taxon>
        <taxon>Streptophyta</taxon>
        <taxon>Embryophyta</taxon>
        <taxon>Tracheophyta</taxon>
        <taxon>Spermatophyta</taxon>
        <taxon>Magnoliopsida</taxon>
        <taxon>eudicotyledons</taxon>
        <taxon>Gunneridae</taxon>
        <taxon>Pentapetalae</taxon>
        <taxon>rosids</taxon>
        <taxon>fabids</taxon>
        <taxon>Fabales</taxon>
        <taxon>Fabaceae</taxon>
        <taxon>Papilionoideae</taxon>
        <taxon>50 kb inversion clade</taxon>
        <taxon>NPAAA clade</taxon>
        <taxon>Hologalegina</taxon>
        <taxon>IRL clade</taxon>
        <taxon>Fabeae</taxon>
        <taxon>Lathyrus</taxon>
    </lineage>
</organism>
<dbReference type="AlphaFoldDB" id="A0A9D4WV23"/>
<keyword evidence="2" id="KW-1185">Reference proteome</keyword>
<accession>A0A9D4WV23</accession>
<sequence>MLGLGKVKFGAFMRNSQFFQRRFWLQRYRVSENPFFHELIPALTSPFLDRTTTYWSGHDDTPSGSSTVELLIGYESEHKHYLNVSAATNLFVNLIGVWFFRNYARINLAYRNAEDMNCHSNFFSCTFLQIPFTVQV</sequence>
<dbReference type="Proteomes" id="UP001058974">
    <property type="component" value="Chromosome 5"/>
</dbReference>
<evidence type="ECO:0000313" key="2">
    <source>
        <dbReference type="Proteomes" id="UP001058974"/>
    </source>
</evidence>
<proteinExistence type="predicted"/>
<name>A0A9D4WV23_PEA</name>
<gene>
    <name evidence="1" type="ORF">KIW84_053431</name>
</gene>
<evidence type="ECO:0000313" key="1">
    <source>
        <dbReference type="EMBL" id="KAI5407176.1"/>
    </source>
</evidence>
<dbReference type="EMBL" id="JAMSHJ010000005">
    <property type="protein sequence ID" value="KAI5407176.1"/>
    <property type="molecule type" value="Genomic_DNA"/>
</dbReference>